<dbReference type="PANTHER" id="PTHR30348">
    <property type="entry name" value="UNCHARACTERIZED PROTEIN YECE"/>
    <property type="match status" value="1"/>
</dbReference>
<organism evidence="1 2">
    <name type="scientific">Aerophobetes bacterium</name>
    <dbReference type="NCBI Taxonomy" id="2030807"/>
    <lineage>
        <taxon>Bacteria</taxon>
        <taxon>Candidatus Aerophobota</taxon>
    </lineage>
</organism>
<comment type="caution">
    <text evidence="1">The sequence shown here is derived from an EMBL/GenBank/DDBJ whole genome shotgun (WGS) entry which is preliminary data.</text>
</comment>
<dbReference type="EMBL" id="QMQB01000091">
    <property type="protein sequence ID" value="RLE13409.1"/>
    <property type="molecule type" value="Genomic_DNA"/>
</dbReference>
<dbReference type="Gene3D" id="3.20.20.410">
    <property type="entry name" value="Protein of unknown function UPF0759"/>
    <property type="match status" value="1"/>
</dbReference>
<dbReference type="SUPFAM" id="SSF117396">
    <property type="entry name" value="TM1631-like"/>
    <property type="match status" value="1"/>
</dbReference>
<dbReference type="PANTHER" id="PTHR30348:SF4">
    <property type="entry name" value="DUF72 DOMAIN-CONTAINING PROTEIN"/>
    <property type="match status" value="1"/>
</dbReference>
<dbReference type="InterPro" id="IPR002763">
    <property type="entry name" value="DUF72"/>
</dbReference>
<reference evidence="1 2" key="1">
    <citation type="submission" date="2018-06" db="EMBL/GenBank/DDBJ databases">
        <title>Extensive metabolic versatility and redundancy in microbially diverse, dynamic hydrothermal sediments.</title>
        <authorList>
            <person name="Dombrowski N."/>
            <person name="Teske A."/>
            <person name="Baker B.J."/>
        </authorList>
    </citation>
    <scope>NUCLEOTIDE SEQUENCE [LARGE SCALE GENOMIC DNA]</scope>
    <source>
        <strain evidence="1">B19_G9</strain>
    </source>
</reference>
<gene>
    <name evidence="1" type="ORF">DRI96_03030</name>
</gene>
<protein>
    <submittedName>
        <fullName evidence="1">DUF72 domain-containing protein</fullName>
    </submittedName>
</protein>
<name>A0A662DH19_UNCAE</name>
<dbReference type="InterPro" id="IPR036520">
    <property type="entry name" value="UPF0759_sf"/>
</dbReference>
<evidence type="ECO:0000313" key="1">
    <source>
        <dbReference type="EMBL" id="RLE13409.1"/>
    </source>
</evidence>
<accession>A0A662DH19</accession>
<dbReference type="AlphaFoldDB" id="A0A662DH19"/>
<evidence type="ECO:0000313" key="2">
    <source>
        <dbReference type="Proteomes" id="UP000267654"/>
    </source>
</evidence>
<sequence length="243" mass="28909">MDVKVGCCGFPVRKDKYYQNFNLVEIQKTFYQPPQPATVERWRKEAPSGFEFTLKAWQLITHPSSSPTYRKIIQQIPEDLKQLYGFFKPTREVFSAWEKTREIALNLRARIVVFQCPASFKPDKVNKRNLMEFFRKIKEKDFTFVFVWEPRGKWQKEEIKSICKALDLIHCVDPFKNKPALIGEINYFRLHGKGGYRYRYTDNDLSYLKKLCADAPVTYVMFNNVYMFQDALRFKNLLQNSFS</sequence>
<dbReference type="Proteomes" id="UP000267654">
    <property type="component" value="Unassembled WGS sequence"/>
</dbReference>
<proteinExistence type="predicted"/>
<dbReference type="Pfam" id="PF01904">
    <property type="entry name" value="DUF72"/>
    <property type="match status" value="1"/>
</dbReference>